<name>A0A9P8PWZ4_9ASCO</name>
<dbReference type="GO" id="GO:0003712">
    <property type="term" value="F:transcription coregulator activity"/>
    <property type="evidence" value="ECO:0007669"/>
    <property type="project" value="InterPro"/>
</dbReference>
<evidence type="ECO:0000256" key="2">
    <source>
        <dbReference type="ARBA" id="ARBA00023242"/>
    </source>
</evidence>
<dbReference type="EMBL" id="JAEUBF010000205">
    <property type="protein sequence ID" value="KAH3679978.1"/>
    <property type="molecule type" value="Genomic_DNA"/>
</dbReference>
<reference evidence="4" key="1">
    <citation type="journal article" date="2021" name="Open Biol.">
        <title>Shared evolutionary footprints suggest mitochondrial oxidative damage underlies multiple complex I losses in fungi.</title>
        <authorList>
            <person name="Schikora-Tamarit M.A."/>
            <person name="Marcet-Houben M."/>
            <person name="Nosek J."/>
            <person name="Gabaldon T."/>
        </authorList>
    </citation>
    <scope>NUCLEOTIDE SEQUENCE</scope>
    <source>
        <strain evidence="4">CBS6341</strain>
    </source>
</reference>
<evidence type="ECO:0000313" key="4">
    <source>
        <dbReference type="EMBL" id="KAH3679978.1"/>
    </source>
</evidence>
<comment type="caution">
    <text evidence="4">The sequence shown here is derived from an EMBL/GenBank/DDBJ whole genome shotgun (WGS) entry which is preliminary data.</text>
</comment>
<comment type="subcellular location">
    <subcellularLocation>
        <location evidence="1">Nucleus</location>
    </subcellularLocation>
</comment>
<dbReference type="GO" id="GO:0006355">
    <property type="term" value="P:regulation of DNA-templated transcription"/>
    <property type="evidence" value="ECO:0007669"/>
    <property type="project" value="InterPro"/>
</dbReference>
<organism evidence="4 5">
    <name type="scientific">Wickerhamomyces mucosus</name>
    <dbReference type="NCBI Taxonomy" id="1378264"/>
    <lineage>
        <taxon>Eukaryota</taxon>
        <taxon>Fungi</taxon>
        <taxon>Dikarya</taxon>
        <taxon>Ascomycota</taxon>
        <taxon>Saccharomycotina</taxon>
        <taxon>Saccharomycetes</taxon>
        <taxon>Phaffomycetales</taxon>
        <taxon>Wickerhamomycetaceae</taxon>
        <taxon>Wickerhamomyces</taxon>
    </lineage>
</organism>
<dbReference type="Proteomes" id="UP000769528">
    <property type="component" value="Unassembled WGS sequence"/>
</dbReference>
<reference evidence="4" key="2">
    <citation type="submission" date="2021-01" db="EMBL/GenBank/DDBJ databases">
        <authorList>
            <person name="Schikora-Tamarit M.A."/>
        </authorList>
    </citation>
    <scope>NUCLEOTIDE SEQUENCE</scope>
    <source>
        <strain evidence="4">CBS6341</strain>
    </source>
</reference>
<proteinExistence type="predicted"/>
<evidence type="ECO:0000256" key="1">
    <source>
        <dbReference type="ARBA" id="ARBA00004123"/>
    </source>
</evidence>
<evidence type="ECO:0000313" key="5">
    <source>
        <dbReference type="Proteomes" id="UP000769528"/>
    </source>
</evidence>
<dbReference type="Gene3D" id="1.10.246.20">
    <property type="entry name" value="Coactivator CBP, KIX domain"/>
    <property type="match status" value="1"/>
</dbReference>
<feature type="non-terminal residue" evidence="4">
    <location>
        <position position="1"/>
    </location>
</feature>
<dbReference type="Pfam" id="PF16987">
    <property type="entry name" value="KIX_2"/>
    <property type="match status" value="1"/>
</dbReference>
<dbReference type="GO" id="GO:0005634">
    <property type="term" value="C:nucleus"/>
    <property type="evidence" value="ECO:0007669"/>
    <property type="project" value="UniProtKB-SubCell"/>
</dbReference>
<protein>
    <recommendedName>
        <fullName evidence="3">Mediator complex subunit 15 KIX domain-containing protein</fullName>
    </recommendedName>
</protein>
<dbReference type="InterPro" id="IPR036546">
    <property type="entry name" value="MED15_KIX"/>
</dbReference>
<gene>
    <name evidence="4" type="ORF">WICMUC_000579</name>
</gene>
<dbReference type="InterPro" id="IPR036529">
    <property type="entry name" value="KIX_dom_sf"/>
</dbReference>
<dbReference type="OrthoDB" id="1938591at2759"/>
<dbReference type="AlphaFoldDB" id="A0A9P8PWZ4"/>
<accession>A0A9P8PWZ4</accession>
<sequence length="77" mass="8662">AAAGANQITQQDRVQFVNFIVASIAKIQGTNFSLQRTKPVAEEYEKFAFSNSSNKREYVDYLKSKIASINQSRQNAM</sequence>
<keyword evidence="5" id="KW-1185">Reference proteome</keyword>
<evidence type="ECO:0000259" key="3">
    <source>
        <dbReference type="Pfam" id="PF16987"/>
    </source>
</evidence>
<feature type="domain" description="Mediator complex subunit 15 KIX" evidence="3">
    <location>
        <begin position="6"/>
        <end position="76"/>
    </location>
</feature>
<keyword evidence="2" id="KW-0539">Nucleus</keyword>